<dbReference type="OrthoDB" id="146697at2759"/>
<dbReference type="EMBL" id="JAGDFM010000072">
    <property type="protein sequence ID" value="KAG7387790.1"/>
    <property type="molecule type" value="Genomic_DNA"/>
</dbReference>
<organism evidence="1 2">
    <name type="scientific">Phytophthora pseudosyringae</name>
    <dbReference type="NCBI Taxonomy" id="221518"/>
    <lineage>
        <taxon>Eukaryota</taxon>
        <taxon>Sar</taxon>
        <taxon>Stramenopiles</taxon>
        <taxon>Oomycota</taxon>
        <taxon>Peronosporomycetes</taxon>
        <taxon>Peronosporales</taxon>
        <taxon>Peronosporaceae</taxon>
        <taxon>Phytophthora</taxon>
    </lineage>
</organism>
<dbReference type="Proteomes" id="UP000694044">
    <property type="component" value="Unassembled WGS sequence"/>
</dbReference>
<dbReference type="AlphaFoldDB" id="A0A8T1W6H5"/>
<proteinExistence type="predicted"/>
<evidence type="ECO:0000313" key="2">
    <source>
        <dbReference type="Proteomes" id="UP000694044"/>
    </source>
</evidence>
<protein>
    <submittedName>
        <fullName evidence="1">Uncharacterized protein</fullName>
    </submittedName>
</protein>
<gene>
    <name evidence="1" type="ORF">PHYPSEUDO_013689</name>
</gene>
<keyword evidence="2" id="KW-1185">Reference proteome</keyword>
<accession>A0A8T1W6H5</accession>
<reference evidence="1" key="1">
    <citation type="submission" date="2021-02" db="EMBL/GenBank/DDBJ databases">
        <authorList>
            <person name="Palmer J.M."/>
        </authorList>
    </citation>
    <scope>NUCLEOTIDE SEQUENCE</scope>
    <source>
        <strain evidence="1">SCRP734</strain>
    </source>
</reference>
<evidence type="ECO:0000313" key="1">
    <source>
        <dbReference type="EMBL" id="KAG7387790.1"/>
    </source>
</evidence>
<sequence length="274" mass="30129">MTREALELLVLVNKVDKLAWKTLLLEKCGLGFSYEEAFTDANNDVDVPGTLPATGRYQFQFEKDREVPMTAKFLFDISRGRDNRANVNGTSSLVGPVISGTSTNFPRSVEIPVSLCVGTGERFARGKNDTFPDYMKELRGMLNSVKSRSQQLSAASVEMISDCASVFTFTYCLVELSLIVGEVVGVNADLGPPFSELILDSVASIGSEHSKLFTRELADPTSHLGKNLELFAISTCEESRAVDRKFLKRLRIALKKTISSELKPISLATSQRNS</sequence>
<comment type="caution">
    <text evidence="1">The sequence shown here is derived from an EMBL/GenBank/DDBJ whole genome shotgun (WGS) entry which is preliminary data.</text>
</comment>
<name>A0A8T1W6H5_9STRA</name>